<evidence type="ECO:0000259" key="5">
    <source>
        <dbReference type="Pfam" id="PF02775"/>
    </source>
</evidence>
<protein>
    <submittedName>
        <fullName evidence="7">3D-(3,5/4)-trihydroxycyclohexane-1,2-dione acylhydrolase (Decyclizing)</fullName>
        <ecNumber evidence="7">3.7.1.22</ecNumber>
    </submittedName>
</protein>
<dbReference type="GO" id="GO:0003984">
    <property type="term" value="F:acetolactate synthase activity"/>
    <property type="evidence" value="ECO:0007669"/>
    <property type="project" value="TreeGrafter"/>
</dbReference>
<dbReference type="InterPro" id="IPR012000">
    <property type="entry name" value="Thiamin_PyroP_enz_cen_dom"/>
</dbReference>
<dbReference type="Pfam" id="PF00205">
    <property type="entry name" value="TPP_enzyme_M"/>
    <property type="match status" value="1"/>
</dbReference>
<accession>A0AAE3JM00</accession>
<evidence type="ECO:0000259" key="6">
    <source>
        <dbReference type="Pfam" id="PF02776"/>
    </source>
</evidence>
<evidence type="ECO:0000256" key="1">
    <source>
        <dbReference type="ARBA" id="ARBA00007812"/>
    </source>
</evidence>
<proteinExistence type="inferred from homology"/>
<comment type="caution">
    <text evidence="7">The sequence shown here is derived from an EMBL/GenBank/DDBJ whole genome shotgun (WGS) entry which is preliminary data.</text>
</comment>
<dbReference type="GO" id="GO:0009099">
    <property type="term" value="P:L-valine biosynthetic process"/>
    <property type="evidence" value="ECO:0007669"/>
    <property type="project" value="TreeGrafter"/>
</dbReference>
<dbReference type="CDD" id="cd07035">
    <property type="entry name" value="TPP_PYR_POX_like"/>
    <property type="match status" value="1"/>
</dbReference>
<dbReference type="GO" id="GO:0009097">
    <property type="term" value="P:isoleucine biosynthetic process"/>
    <property type="evidence" value="ECO:0007669"/>
    <property type="project" value="TreeGrafter"/>
</dbReference>
<dbReference type="GO" id="GO:0000287">
    <property type="term" value="F:magnesium ion binding"/>
    <property type="evidence" value="ECO:0007669"/>
    <property type="project" value="InterPro"/>
</dbReference>
<dbReference type="PANTHER" id="PTHR18968:SF9">
    <property type="entry name" value="3D-(3,5_4)-TRIHYDROXYCYCLOHEXANE-1,2-DIONE HYDROLASE"/>
    <property type="match status" value="1"/>
</dbReference>
<dbReference type="Proteomes" id="UP001199795">
    <property type="component" value="Unassembled WGS sequence"/>
</dbReference>
<dbReference type="InterPro" id="IPR000399">
    <property type="entry name" value="TPP-bd_CS"/>
</dbReference>
<dbReference type="EMBL" id="JAKKDU010000011">
    <property type="protein sequence ID" value="MCF7568792.1"/>
    <property type="molecule type" value="Genomic_DNA"/>
</dbReference>
<dbReference type="GO" id="GO:0005948">
    <property type="term" value="C:acetolactate synthase complex"/>
    <property type="evidence" value="ECO:0007669"/>
    <property type="project" value="TreeGrafter"/>
</dbReference>
<keyword evidence="8" id="KW-1185">Reference proteome</keyword>
<dbReference type="InterPro" id="IPR011766">
    <property type="entry name" value="TPP_enzyme_TPP-bd"/>
</dbReference>
<organism evidence="7 8">
    <name type="scientific">Wocania arenilitoris</name>
    <dbReference type="NCBI Taxonomy" id="2044858"/>
    <lineage>
        <taxon>Bacteria</taxon>
        <taxon>Pseudomonadati</taxon>
        <taxon>Bacteroidota</taxon>
        <taxon>Flavobacteriia</taxon>
        <taxon>Flavobacteriales</taxon>
        <taxon>Flavobacteriaceae</taxon>
        <taxon>Wocania</taxon>
    </lineage>
</organism>
<dbReference type="SUPFAM" id="SSF52518">
    <property type="entry name" value="Thiamin diphosphate-binding fold (THDP-binding)"/>
    <property type="match status" value="2"/>
</dbReference>
<feature type="domain" description="Thiamine pyrophosphate enzyme central" evidence="4">
    <location>
        <begin position="218"/>
        <end position="352"/>
    </location>
</feature>
<evidence type="ECO:0000256" key="3">
    <source>
        <dbReference type="RuleBase" id="RU362132"/>
    </source>
</evidence>
<dbReference type="GO" id="GO:0102481">
    <property type="term" value="F:3D-(3,5/4)-trihydroxycyclohexane-1,2-dione hydrolase activity"/>
    <property type="evidence" value="ECO:0007669"/>
    <property type="project" value="UniProtKB-EC"/>
</dbReference>
<dbReference type="PANTHER" id="PTHR18968">
    <property type="entry name" value="THIAMINE PYROPHOSPHATE ENZYMES"/>
    <property type="match status" value="1"/>
</dbReference>
<keyword evidence="7" id="KW-0378">Hydrolase</keyword>
<dbReference type="RefSeq" id="WP_237240129.1">
    <property type="nucleotide sequence ID" value="NZ_JAKKDU010000011.1"/>
</dbReference>
<dbReference type="GO" id="GO:0050660">
    <property type="term" value="F:flavin adenine dinucleotide binding"/>
    <property type="evidence" value="ECO:0007669"/>
    <property type="project" value="TreeGrafter"/>
</dbReference>
<feature type="domain" description="Thiamine pyrophosphate enzyme TPP-binding" evidence="5">
    <location>
        <begin position="415"/>
        <end position="578"/>
    </location>
</feature>
<dbReference type="GO" id="GO:0019310">
    <property type="term" value="P:inositol catabolic process"/>
    <property type="evidence" value="ECO:0007669"/>
    <property type="project" value="InterPro"/>
</dbReference>
<dbReference type="Pfam" id="PF02776">
    <property type="entry name" value="TPP_enzyme_N"/>
    <property type="match status" value="1"/>
</dbReference>
<name>A0AAE3JM00_9FLAO</name>
<dbReference type="InterPro" id="IPR012001">
    <property type="entry name" value="Thiamin_PyroP_enz_TPP-bd_dom"/>
</dbReference>
<reference evidence="7" key="1">
    <citation type="submission" date="2022-01" db="EMBL/GenBank/DDBJ databases">
        <title>Draft genome sequence of Sabulilitoribacter arenilitoris KCTC 52401.</title>
        <authorList>
            <person name="Oh J.-S."/>
        </authorList>
    </citation>
    <scope>NUCLEOTIDE SEQUENCE</scope>
    <source>
        <strain evidence="7">HMF6543</strain>
    </source>
</reference>
<dbReference type="InterPro" id="IPR030817">
    <property type="entry name" value="Myo_inos_IolD"/>
</dbReference>
<evidence type="ECO:0000256" key="2">
    <source>
        <dbReference type="ARBA" id="ARBA00023052"/>
    </source>
</evidence>
<evidence type="ECO:0000313" key="7">
    <source>
        <dbReference type="EMBL" id="MCF7568792.1"/>
    </source>
</evidence>
<dbReference type="EC" id="3.7.1.22" evidence="7"/>
<dbReference type="SUPFAM" id="SSF52467">
    <property type="entry name" value="DHS-like NAD/FAD-binding domain"/>
    <property type="match status" value="1"/>
</dbReference>
<comment type="similarity">
    <text evidence="1 3">Belongs to the TPP enzyme family.</text>
</comment>
<dbReference type="GO" id="GO:0030976">
    <property type="term" value="F:thiamine pyrophosphate binding"/>
    <property type="evidence" value="ECO:0007669"/>
    <property type="project" value="InterPro"/>
</dbReference>
<sequence length="625" mass="69232">MKTIRLTVAQAVIKYLNQQYVERDSIENKFFAGCFGILGHGNVAGMGQAIQQQNDLKYYQCRNEQSMVHTSAAYAKMKNRLSTFICTTSIGPGATNMLTAAAGATINRLPVLLIPGDIFAKRNVSPVLQQLESSQSQDVSVNDCFKPISKYWDRINRPEQILFALPEVMRVLTSPSETGTVTLAIPQDVQAEAFDFPVEFFKKKTWVVVRQRPDISQLKKAVELIKSSKKPLIIAGGGAHYSEALDVLKSLVYQTNIPVAETFAGKGALKYDDPHQLGAVGATGTPGANIISEEADLVIGLGTRYSDFTTASKTAFQNPDVKFLNINVTEFDAAKHGGLMLQGDAKATLEELLELLKDYQVSDHYSNRVREFNQTWEAKVSEIYNYRHDNLLSQGEIIGAVNEFADDNDVVLCAAGSLPGDLHKLWRTKSSKSFHLEYGYSCMGYEIAGGLGAKMADPSREIYVMVGDGSYLMLSQEIVSSIQEGYKMTIVLIDNDGYKSIGALSRSLGSEGYGTRYLFRNPDSQKIEGDEVVSEAILPINLADNARSLGAHVIECSDYNDLTEALKAAKKINKTTVIYTTCDRYQGVDGYGWWEVPISEVSEMETVNKAFKDFVEHKKKQKYYY</sequence>
<evidence type="ECO:0000259" key="4">
    <source>
        <dbReference type="Pfam" id="PF00205"/>
    </source>
</evidence>
<gene>
    <name evidence="7" type="primary">iolD</name>
    <name evidence="7" type="ORF">L3X37_10515</name>
</gene>
<dbReference type="Pfam" id="PF02775">
    <property type="entry name" value="TPP_enzyme_C"/>
    <property type="match status" value="1"/>
</dbReference>
<dbReference type="InterPro" id="IPR045229">
    <property type="entry name" value="TPP_enz"/>
</dbReference>
<dbReference type="InterPro" id="IPR029061">
    <property type="entry name" value="THDP-binding"/>
</dbReference>
<keyword evidence="2 3" id="KW-0786">Thiamine pyrophosphate</keyword>
<evidence type="ECO:0000313" key="8">
    <source>
        <dbReference type="Proteomes" id="UP001199795"/>
    </source>
</evidence>
<dbReference type="Gene3D" id="3.40.50.970">
    <property type="match status" value="2"/>
</dbReference>
<dbReference type="PROSITE" id="PS00187">
    <property type="entry name" value="TPP_ENZYMES"/>
    <property type="match status" value="1"/>
</dbReference>
<dbReference type="AlphaFoldDB" id="A0AAE3JM00"/>
<feature type="domain" description="Thiamine pyrophosphate enzyme N-terminal TPP-binding" evidence="6">
    <location>
        <begin position="8"/>
        <end position="129"/>
    </location>
</feature>
<dbReference type="NCBIfam" id="TIGR04377">
    <property type="entry name" value="myo_inos_iolD"/>
    <property type="match status" value="1"/>
</dbReference>
<dbReference type="Gene3D" id="3.40.50.1220">
    <property type="entry name" value="TPP-binding domain"/>
    <property type="match status" value="1"/>
</dbReference>
<dbReference type="InterPro" id="IPR029035">
    <property type="entry name" value="DHS-like_NAD/FAD-binding_dom"/>
</dbReference>